<dbReference type="EMBL" id="BLLF01001201">
    <property type="protein sequence ID" value="GFH17789.1"/>
    <property type="molecule type" value="Genomic_DNA"/>
</dbReference>
<sequence length="221" mass="23806">MYVSFELVLIAVVASWATACHAGDATGSGFPYFDNCRRSLSETRFDVRLTSEAVNPVNGSVFCWTVYVKPATACLSPQRRCCSTSFAKVKLYTSRSCCCGSNMHVGESSSIMAHNHAAALPSCRPALQQELQCDASDSATDKLQCDSICVASLAPFPSQGLMEPPCVCACGQPGKQITNPVLANRSLFELGIYDRKVDNYECCPTFAYNLGKHRAAAGAWS</sequence>
<organism evidence="2 3">
    <name type="scientific">Haematococcus lacustris</name>
    <name type="common">Green alga</name>
    <name type="synonym">Haematococcus pluvialis</name>
    <dbReference type="NCBI Taxonomy" id="44745"/>
    <lineage>
        <taxon>Eukaryota</taxon>
        <taxon>Viridiplantae</taxon>
        <taxon>Chlorophyta</taxon>
        <taxon>core chlorophytes</taxon>
        <taxon>Chlorophyceae</taxon>
        <taxon>CS clade</taxon>
        <taxon>Chlamydomonadales</taxon>
        <taxon>Haematococcaceae</taxon>
        <taxon>Haematococcus</taxon>
    </lineage>
</organism>
<proteinExistence type="predicted"/>
<reference evidence="2 3" key="1">
    <citation type="submission" date="2020-02" db="EMBL/GenBank/DDBJ databases">
        <title>Draft genome sequence of Haematococcus lacustris strain NIES-144.</title>
        <authorList>
            <person name="Morimoto D."/>
            <person name="Nakagawa S."/>
            <person name="Yoshida T."/>
            <person name="Sawayama S."/>
        </authorList>
    </citation>
    <scope>NUCLEOTIDE SEQUENCE [LARGE SCALE GENOMIC DNA]</scope>
    <source>
        <strain evidence="2 3">NIES-144</strain>
    </source>
</reference>
<dbReference type="Proteomes" id="UP000485058">
    <property type="component" value="Unassembled WGS sequence"/>
</dbReference>
<comment type="caution">
    <text evidence="2">The sequence shown here is derived from an EMBL/GenBank/DDBJ whole genome shotgun (WGS) entry which is preliminary data.</text>
</comment>
<evidence type="ECO:0000313" key="3">
    <source>
        <dbReference type="Proteomes" id="UP000485058"/>
    </source>
</evidence>
<dbReference type="AlphaFoldDB" id="A0A699ZEK0"/>
<keyword evidence="3" id="KW-1185">Reference proteome</keyword>
<keyword evidence="1" id="KW-0732">Signal</keyword>
<protein>
    <submittedName>
        <fullName evidence="2">DUF3707 domain-containing protein</fullName>
    </submittedName>
</protein>
<evidence type="ECO:0000313" key="2">
    <source>
        <dbReference type="EMBL" id="GFH17789.1"/>
    </source>
</evidence>
<feature type="signal peptide" evidence="1">
    <location>
        <begin position="1"/>
        <end position="22"/>
    </location>
</feature>
<gene>
    <name evidence="2" type="ORF">HaLaN_14492</name>
</gene>
<evidence type="ECO:0000256" key="1">
    <source>
        <dbReference type="SAM" id="SignalP"/>
    </source>
</evidence>
<accession>A0A699ZEK0</accession>
<feature type="chain" id="PRO_5025581325" evidence="1">
    <location>
        <begin position="23"/>
        <end position="221"/>
    </location>
</feature>
<name>A0A699ZEK0_HAELA</name>